<protein>
    <submittedName>
        <fullName evidence="1">Uncharacterized protein</fullName>
    </submittedName>
</protein>
<gene>
    <name evidence="1" type="ORF">HS088_TW05G00311</name>
</gene>
<dbReference type="Pfam" id="PF12043">
    <property type="entry name" value="DUF3527"/>
    <property type="match status" value="1"/>
</dbReference>
<dbReference type="EMBL" id="JAAARO010000005">
    <property type="protein sequence ID" value="KAF5747586.1"/>
    <property type="molecule type" value="Genomic_DNA"/>
</dbReference>
<dbReference type="PANTHER" id="PTHR31390:SF12">
    <property type="entry name" value="PUTATIVE (DUF3527)-RELATED"/>
    <property type="match status" value="1"/>
</dbReference>
<dbReference type="Proteomes" id="UP000593562">
    <property type="component" value="Unassembled WGS sequence"/>
</dbReference>
<dbReference type="InParanoid" id="A0A7J7DNC1"/>
<proteinExistence type="predicted"/>
<dbReference type="AlphaFoldDB" id="A0A7J7DNC1"/>
<organism evidence="1 2">
    <name type="scientific">Tripterygium wilfordii</name>
    <name type="common">Thunder God vine</name>
    <dbReference type="NCBI Taxonomy" id="458696"/>
    <lineage>
        <taxon>Eukaryota</taxon>
        <taxon>Viridiplantae</taxon>
        <taxon>Streptophyta</taxon>
        <taxon>Embryophyta</taxon>
        <taxon>Tracheophyta</taxon>
        <taxon>Spermatophyta</taxon>
        <taxon>Magnoliopsida</taxon>
        <taxon>eudicotyledons</taxon>
        <taxon>Gunneridae</taxon>
        <taxon>Pentapetalae</taxon>
        <taxon>rosids</taxon>
        <taxon>fabids</taxon>
        <taxon>Celastrales</taxon>
        <taxon>Celastraceae</taxon>
        <taxon>Tripterygium</taxon>
    </lineage>
</organism>
<evidence type="ECO:0000313" key="1">
    <source>
        <dbReference type="EMBL" id="KAF5747586.1"/>
    </source>
</evidence>
<comment type="caution">
    <text evidence="1">The sequence shown here is derived from an EMBL/GenBank/DDBJ whole genome shotgun (WGS) entry which is preliminary data.</text>
</comment>
<reference evidence="1 2" key="1">
    <citation type="journal article" date="2020" name="Nat. Commun.">
        <title>Genome of Tripterygium wilfordii and identification of cytochrome P450 involved in triptolide biosynthesis.</title>
        <authorList>
            <person name="Tu L."/>
            <person name="Su P."/>
            <person name="Zhang Z."/>
            <person name="Gao L."/>
            <person name="Wang J."/>
            <person name="Hu T."/>
            <person name="Zhou J."/>
            <person name="Zhang Y."/>
            <person name="Zhao Y."/>
            <person name="Liu Y."/>
            <person name="Song Y."/>
            <person name="Tong Y."/>
            <person name="Lu Y."/>
            <person name="Yang J."/>
            <person name="Xu C."/>
            <person name="Jia M."/>
            <person name="Peters R.J."/>
            <person name="Huang L."/>
            <person name="Gao W."/>
        </authorList>
    </citation>
    <scope>NUCLEOTIDE SEQUENCE [LARGE SCALE GENOMIC DNA]</scope>
    <source>
        <strain evidence="2">cv. XIE 37</strain>
        <tissue evidence="1">Leaf</tissue>
    </source>
</reference>
<dbReference type="PANTHER" id="PTHR31390">
    <property type="entry name" value="EXPRESSED PROTEIN"/>
    <property type="match status" value="1"/>
</dbReference>
<accession>A0A7J7DNC1</accession>
<sequence>MFLPNRELAAIVVKTPTGKLNLNPVQRKSKKVLMENDCFEDFSENGCLCYLDENNAYNSITHGMPNKGFPSPLIKRWRSGSLCDCGGWDIGCRLHILSNQKHCNALVTSEACSVSNCFQLFIEGGSQQNNPIFSLTAVDKGIYSVEFSLLISLLQACFISASVICCQKSFDQKEEHEKSPFVKRRMASTCVVIDILH</sequence>
<keyword evidence="2" id="KW-1185">Reference proteome</keyword>
<evidence type="ECO:0000313" key="2">
    <source>
        <dbReference type="Proteomes" id="UP000593562"/>
    </source>
</evidence>
<name>A0A7J7DNC1_TRIWF</name>
<dbReference type="InterPro" id="IPR021916">
    <property type="entry name" value="DUF3527"/>
</dbReference>